<keyword evidence="1" id="KW-0812">Transmembrane</keyword>
<dbReference type="Proteomes" id="UP000318815">
    <property type="component" value="Unassembled WGS sequence"/>
</dbReference>
<dbReference type="AlphaFoldDB" id="A0A5C6LWT5"/>
<dbReference type="EMBL" id="VOHS01000006">
    <property type="protein sequence ID" value="TWW01078.1"/>
    <property type="molecule type" value="Genomic_DNA"/>
</dbReference>
<name>A0A5C6LWT5_9BACT</name>
<feature type="transmembrane region" description="Helical" evidence="1">
    <location>
        <begin position="37"/>
        <end position="54"/>
    </location>
</feature>
<keyword evidence="3" id="KW-1185">Reference proteome</keyword>
<gene>
    <name evidence="2" type="primary">porQ</name>
    <name evidence="2" type="ORF">FEF09_08925</name>
</gene>
<reference evidence="2 3" key="1">
    <citation type="submission" date="2019-08" db="EMBL/GenBank/DDBJ databases">
        <title>Whole genome sequencing of chitin degrading bacteria Chitinophaga pinensis YS16.</title>
        <authorList>
            <person name="Singh R.P."/>
            <person name="Manchanda G."/>
            <person name="Maurya I.K."/>
            <person name="Joshi N.K."/>
            <person name="Srivastava A.K."/>
        </authorList>
    </citation>
    <scope>NUCLEOTIDE SEQUENCE [LARGE SCALE GENOMIC DNA]</scope>
    <source>
        <strain evidence="2 3">YS-16</strain>
    </source>
</reference>
<keyword evidence="1" id="KW-0472">Membrane</keyword>
<comment type="caution">
    <text evidence="2">The sequence shown here is derived from an EMBL/GenBank/DDBJ whole genome shotgun (WGS) entry which is preliminary data.</text>
</comment>
<dbReference type="NCBIfam" id="NF033709">
    <property type="entry name" value="PorV_fam"/>
    <property type="match status" value="1"/>
</dbReference>
<dbReference type="NCBIfam" id="NF033711">
    <property type="entry name" value="T9SS_PorQ"/>
    <property type="match status" value="1"/>
</dbReference>
<sequence length="382" mass="42861">MDTNVDCFKGLNRSHSPDDGNGFGIFFSFMLPMRKNIVALLLALPYLCCLISSAKAQVLGGKNVFSFLDLPVAPHVAALGSANVSLQNNDIALSALNPALLRPSMDQHLQVNYTNYFGGVQCAHALFGYHAEKYQTTFAGGIQYINYGRITETDATGTAQGTFWPRDMAIQVTASRRYLERWYYGITMQYVHSAYQQYKASGLAFHVGLNYQDTTHHWQAGLVFRNMGVQLKTYTKGNQEPLPFDLQVGVSKKLESAPLQFSATIHHVHQFDVRYADPDFQEGTVISDGDTASTGGTADKIFRHFVLAAQWEIGRYIELTAAYNHLRRQELGMPQQKGMSGFSGGVGIITRRLQLRYARSWYQRSEALNQLGINLPLKEWRY</sequence>
<protein>
    <submittedName>
        <fullName evidence="2">Type IX secretion system protein PorQ</fullName>
    </submittedName>
</protein>
<evidence type="ECO:0000313" key="3">
    <source>
        <dbReference type="Proteomes" id="UP000318815"/>
    </source>
</evidence>
<evidence type="ECO:0000313" key="2">
    <source>
        <dbReference type="EMBL" id="TWW01078.1"/>
    </source>
</evidence>
<proteinExistence type="predicted"/>
<keyword evidence="1" id="KW-1133">Transmembrane helix</keyword>
<dbReference type="OrthoDB" id="9809953at2"/>
<accession>A0A5C6LWT5</accession>
<evidence type="ECO:0000256" key="1">
    <source>
        <dbReference type="SAM" id="Phobius"/>
    </source>
</evidence>
<organism evidence="2 3">
    <name type="scientific">Chitinophaga pinensis</name>
    <dbReference type="NCBI Taxonomy" id="79329"/>
    <lineage>
        <taxon>Bacteria</taxon>
        <taxon>Pseudomonadati</taxon>
        <taxon>Bacteroidota</taxon>
        <taxon>Chitinophagia</taxon>
        <taxon>Chitinophagales</taxon>
        <taxon>Chitinophagaceae</taxon>
        <taxon>Chitinophaga</taxon>
    </lineage>
</organism>